<dbReference type="Pfam" id="PF13568">
    <property type="entry name" value="OMP_b-brl_2"/>
    <property type="match status" value="1"/>
</dbReference>
<dbReference type="InterPro" id="IPR025665">
    <property type="entry name" value="Beta-barrel_OMP_2"/>
</dbReference>
<evidence type="ECO:0000313" key="3">
    <source>
        <dbReference type="EMBL" id="TPE42389.1"/>
    </source>
</evidence>
<protein>
    <submittedName>
        <fullName evidence="3">PorT family protein</fullName>
    </submittedName>
</protein>
<dbReference type="OrthoDB" id="952442at2"/>
<reference evidence="3 4" key="1">
    <citation type="submission" date="2019-06" db="EMBL/GenBank/DDBJ databases">
        <title>A novel bacterium of genus Pontibacter, isolated from marine sediment.</title>
        <authorList>
            <person name="Huang H."/>
            <person name="Mo K."/>
            <person name="Hu Y."/>
        </authorList>
    </citation>
    <scope>NUCLEOTIDE SEQUENCE [LARGE SCALE GENOMIC DNA]</scope>
    <source>
        <strain evidence="3 4">HB172049</strain>
    </source>
</reference>
<proteinExistence type="predicted"/>
<dbReference type="AlphaFoldDB" id="A0A501VYA4"/>
<evidence type="ECO:0000256" key="1">
    <source>
        <dbReference type="SAM" id="SignalP"/>
    </source>
</evidence>
<dbReference type="Proteomes" id="UP000316727">
    <property type="component" value="Unassembled WGS sequence"/>
</dbReference>
<evidence type="ECO:0000259" key="2">
    <source>
        <dbReference type="Pfam" id="PF13568"/>
    </source>
</evidence>
<comment type="caution">
    <text evidence="3">The sequence shown here is derived from an EMBL/GenBank/DDBJ whole genome shotgun (WGS) entry which is preliminary data.</text>
</comment>
<gene>
    <name evidence="3" type="ORF">FJM65_18360</name>
</gene>
<name>A0A501VYA4_9BACT</name>
<evidence type="ECO:0000313" key="4">
    <source>
        <dbReference type="Proteomes" id="UP000316727"/>
    </source>
</evidence>
<sequence>MKMNINIAIAVSTLLLTASLPAQAQSRKPSYYVTWQGDTVQAAILRASDKKNSHLFYFKGDRQGDVRQELRPENVKVVVYGNERFVSDSLPTAASGKQVFLKHLIESEVSLYKFTDEAGKAHFLFQKKGGELQPMQLRTYSGALKVALTGCPSFNFNDPDFIKQYSYSVRGLSRFFIAYNTCATPDVPVVEHRNKTQLYFTKGVTAGVASSAVDLDVLVAKPGNYGTYINPTIGVFGEFHVGRHLSSVLELQYHRYEGELLTQDAFYPDEIRIAMKYVRVPLLFKYTTTGKGKFFLNAGPHANYRLAQSGNRKYSSLAFNYLPDINKMAVGWSGGAGLALSPFANKSELKLEGRYNHTTLYTGVNACGTLISSQLLASISF</sequence>
<feature type="chain" id="PRO_5021456846" evidence="1">
    <location>
        <begin position="25"/>
        <end position="381"/>
    </location>
</feature>
<accession>A0A501VYA4</accession>
<organism evidence="3 4">
    <name type="scientific">Pontibacter mangrovi</name>
    <dbReference type="NCBI Taxonomy" id="2589816"/>
    <lineage>
        <taxon>Bacteria</taxon>
        <taxon>Pseudomonadati</taxon>
        <taxon>Bacteroidota</taxon>
        <taxon>Cytophagia</taxon>
        <taxon>Cytophagales</taxon>
        <taxon>Hymenobacteraceae</taxon>
        <taxon>Pontibacter</taxon>
    </lineage>
</organism>
<dbReference type="EMBL" id="VFRQ01000013">
    <property type="protein sequence ID" value="TPE42389.1"/>
    <property type="molecule type" value="Genomic_DNA"/>
</dbReference>
<feature type="domain" description="Outer membrane protein beta-barrel" evidence="2">
    <location>
        <begin position="198"/>
        <end position="357"/>
    </location>
</feature>
<dbReference type="RefSeq" id="WP_140623412.1">
    <property type="nucleotide sequence ID" value="NZ_VFRQ01000013.1"/>
</dbReference>
<feature type="signal peptide" evidence="1">
    <location>
        <begin position="1"/>
        <end position="24"/>
    </location>
</feature>
<keyword evidence="4" id="KW-1185">Reference proteome</keyword>
<keyword evidence="1" id="KW-0732">Signal</keyword>